<dbReference type="GO" id="GO:0043657">
    <property type="term" value="C:host cell"/>
    <property type="evidence" value="ECO:0007669"/>
    <property type="project" value="UniProtKB-SubCell"/>
</dbReference>
<feature type="region of interest" description="Disordered" evidence="4">
    <location>
        <begin position="134"/>
        <end position="161"/>
    </location>
</feature>
<comment type="caution">
    <text evidence="6">The sequence shown here is derived from an EMBL/GenBank/DDBJ whole genome shotgun (WGS) entry which is preliminary data.</text>
</comment>
<feature type="compositionally biased region" description="Polar residues" evidence="4">
    <location>
        <begin position="143"/>
        <end position="161"/>
    </location>
</feature>
<evidence type="ECO:0000256" key="3">
    <source>
        <dbReference type="ARBA" id="ARBA00022525"/>
    </source>
</evidence>
<keyword evidence="3" id="KW-0964">Secreted</keyword>
<reference evidence="6 7" key="1">
    <citation type="submission" date="2015-10" db="EMBL/GenBank/DDBJ databases">
        <title>Genome analyses suggest a sexual origin of heterokaryosis in a supposedly ancient asexual fungus.</title>
        <authorList>
            <person name="Ropars J."/>
            <person name="Sedzielewska K."/>
            <person name="Noel J."/>
            <person name="Charron P."/>
            <person name="Farinelli L."/>
            <person name="Marton T."/>
            <person name="Kruger M."/>
            <person name="Pelin A."/>
            <person name="Brachmann A."/>
            <person name="Corradi N."/>
        </authorList>
    </citation>
    <scope>NUCLEOTIDE SEQUENCE [LARGE SCALE GENOMIC DNA]</scope>
    <source>
        <strain evidence="6 7">A4</strain>
    </source>
</reference>
<gene>
    <name evidence="6" type="ORF">RhiirA4_482469</name>
</gene>
<dbReference type="GO" id="GO:0005576">
    <property type="term" value="C:extracellular region"/>
    <property type="evidence" value="ECO:0007669"/>
    <property type="project" value="UniProtKB-SubCell"/>
</dbReference>
<evidence type="ECO:0000256" key="4">
    <source>
        <dbReference type="SAM" id="MobiDB-lite"/>
    </source>
</evidence>
<evidence type="ECO:0000256" key="1">
    <source>
        <dbReference type="ARBA" id="ARBA00004340"/>
    </source>
</evidence>
<organism evidence="6 7">
    <name type="scientific">Rhizophagus irregularis</name>
    <dbReference type="NCBI Taxonomy" id="588596"/>
    <lineage>
        <taxon>Eukaryota</taxon>
        <taxon>Fungi</taxon>
        <taxon>Fungi incertae sedis</taxon>
        <taxon>Mucoromycota</taxon>
        <taxon>Glomeromycotina</taxon>
        <taxon>Glomeromycetes</taxon>
        <taxon>Glomerales</taxon>
        <taxon>Glomeraceae</taxon>
        <taxon>Rhizophagus</taxon>
    </lineage>
</organism>
<evidence type="ECO:0000259" key="5">
    <source>
        <dbReference type="Pfam" id="PF20147"/>
    </source>
</evidence>
<evidence type="ECO:0000256" key="2">
    <source>
        <dbReference type="ARBA" id="ARBA00004613"/>
    </source>
</evidence>
<dbReference type="InterPro" id="IPR045379">
    <property type="entry name" value="Crinkler_N"/>
</dbReference>
<accession>A0A2I1HL30</accession>
<dbReference type="EMBL" id="LLXI01003647">
    <property type="protein sequence ID" value="PKY59598.1"/>
    <property type="molecule type" value="Genomic_DNA"/>
</dbReference>
<evidence type="ECO:0000313" key="6">
    <source>
        <dbReference type="EMBL" id="PKY59598.1"/>
    </source>
</evidence>
<proteinExistence type="predicted"/>
<dbReference type="Proteomes" id="UP000234323">
    <property type="component" value="Unassembled WGS sequence"/>
</dbReference>
<name>A0A2I1HL30_9GLOM</name>
<dbReference type="AlphaFoldDB" id="A0A2I1HL30"/>
<keyword evidence="7" id="KW-1185">Reference proteome</keyword>
<dbReference type="Pfam" id="PF20147">
    <property type="entry name" value="Crinkler"/>
    <property type="match status" value="1"/>
</dbReference>
<protein>
    <recommendedName>
        <fullName evidence="5">Crinkler effector protein N-terminal domain-containing protein</fullName>
    </recommendedName>
</protein>
<evidence type="ECO:0000313" key="7">
    <source>
        <dbReference type="Proteomes" id="UP000234323"/>
    </source>
</evidence>
<comment type="subcellular location">
    <subcellularLocation>
        <location evidence="1">Host cell</location>
    </subcellularLocation>
    <subcellularLocation>
        <location evidence="2">Secreted</location>
    </subcellularLocation>
</comment>
<feature type="domain" description="Crinkler effector protein N-terminal" evidence="5">
    <location>
        <begin position="11"/>
        <end position="64"/>
    </location>
</feature>
<sequence length="161" mass="18702">MQRPEQATVPIRLFLSSVEIGGDHLDDQLKNLKLNGNDELSAINEIGDYWTETPPKKHIHVLVEPPVSTVTSSREQELLDELSALRALLNKSVHGTYFSLTSRQRNLQVMRLTRLLHYSVRCRRESEANEELQVDSEYRTRNPRWSQRTYTWSSQDTGPRQ</sequence>